<dbReference type="InParanoid" id="A0A401GXM0"/>
<organism evidence="4 5">
    <name type="scientific">Sparassis crispa</name>
    <dbReference type="NCBI Taxonomy" id="139825"/>
    <lineage>
        <taxon>Eukaryota</taxon>
        <taxon>Fungi</taxon>
        <taxon>Dikarya</taxon>
        <taxon>Basidiomycota</taxon>
        <taxon>Agaricomycotina</taxon>
        <taxon>Agaricomycetes</taxon>
        <taxon>Polyporales</taxon>
        <taxon>Sparassidaceae</taxon>
        <taxon>Sparassis</taxon>
    </lineage>
</organism>
<dbReference type="InterPro" id="IPR020084">
    <property type="entry name" value="NUDIX_hydrolase_CS"/>
</dbReference>
<dbReference type="PANTHER" id="PTHR21340:SF0">
    <property type="entry name" value="BIS(5'-NUCLEOSYL)-TETRAPHOSPHATASE [ASYMMETRICAL]"/>
    <property type="match status" value="1"/>
</dbReference>
<dbReference type="OrthoDB" id="276276at2759"/>
<dbReference type="PROSITE" id="PS00893">
    <property type="entry name" value="NUDIX_BOX"/>
    <property type="match status" value="1"/>
</dbReference>
<keyword evidence="5" id="KW-1185">Reference proteome</keyword>
<dbReference type="SUPFAM" id="SSF55811">
    <property type="entry name" value="Nudix"/>
    <property type="match status" value="1"/>
</dbReference>
<dbReference type="EMBL" id="BFAD01000010">
    <property type="protein sequence ID" value="GBE86932.1"/>
    <property type="molecule type" value="Genomic_DNA"/>
</dbReference>
<dbReference type="InterPro" id="IPR051325">
    <property type="entry name" value="Nudix_hydrolase_domain"/>
</dbReference>
<evidence type="ECO:0000256" key="2">
    <source>
        <dbReference type="RuleBase" id="RU003476"/>
    </source>
</evidence>
<dbReference type="InterPro" id="IPR020476">
    <property type="entry name" value="Nudix_hydrolase"/>
</dbReference>
<dbReference type="GO" id="GO:0006167">
    <property type="term" value="P:AMP biosynthetic process"/>
    <property type="evidence" value="ECO:0007669"/>
    <property type="project" value="TreeGrafter"/>
</dbReference>
<gene>
    <name evidence="4" type="ORF">SCP_1001760</name>
</gene>
<comment type="caution">
    <text evidence="4">The sequence shown here is derived from an EMBL/GenBank/DDBJ whole genome shotgun (WGS) entry which is preliminary data.</text>
</comment>
<evidence type="ECO:0000256" key="1">
    <source>
        <dbReference type="ARBA" id="ARBA00022801"/>
    </source>
</evidence>
<feature type="domain" description="Nudix hydrolase" evidence="3">
    <location>
        <begin position="6"/>
        <end position="178"/>
    </location>
</feature>
<accession>A0A401GXM0</accession>
<dbReference type="Proteomes" id="UP000287166">
    <property type="component" value="Unassembled WGS sequence"/>
</dbReference>
<dbReference type="Gene3D" id="3.90.79.10">
    <property type="entry name" value="Nucleoside Triphosphate Pyrophosphohydrolase"/>
    <property type="match status" value="1"/>
</dbReference>
<name>A0A401GXM0_9APHY</name>
<evidence type="ECO:0000259" key="3">
    <source>
        <dbReference type="PROSITE" id="PS51462"/>
    </source>
</evidence>
<sequence length="217" mass="24743">MWHSSDFLLGVGMVILQPSTDKVVLVYETERKYWFLPKGRKDIGESLEQAALREAYEESGYRVEFLPLFTPTNAPPAPNSDHDFFDFPNTEPFYVSALAWNKRTRRQGRPPRTGDNGGEYLTFWYVGQIPDGAVPELNTGMPDEKNYKSYLLTFDEALHVTQGNAAPMTRKLVCAAYTLLTSTRRTMVAMEQATLLDHLNVDNDHSSGEDRREDRRA</sequence>
<dbReference type="InterPro" id="IPR000086">
    <property type="entry name" value="NUDIX_hydrolase_dom"/>
</dbReference>
<dbReference type="CDD" id="cd02883">
    <property type="entry name" value="NUDIX_Hydrolase"/>
    <property type="match status" value="1"/>
</dbReference>
<reference evidence="4 5" key="1">
    <citation type="journal article" date="2018" name="Sci. Rep.">
        <title>Genome sequence of the cauliflower mushroom Sparassis crispa (Hanabiratake) and its association with beneficial usage.</title>
        <authorList>
            <person name="Kiyama R."/>
            <person name="Furutani Y."/>
            <person name="Kawaguchi K."/>
            <person name="Nakanishi T."/>
        </authorList>
    </citation>
    <scope>NUCLEOTIDE SEQUENCE [LARGE SCALE GENOMIC DNA]</scope>
</reference>
<protein>
    <recommendedName>
        <fullName evidence="3">Nudix hydrolase domain-containing protein</fullName>
    </recommendedName>
</protein>
<proteinExistence type="inferred from homology"/>
<dbReference type="PRINTS" id="PR00502">
    <property type="entry name" value="NUDIXFAMILY"/>
</dbReference>
<dbReference type="GO" id="GO:0004081">
    <property type="term" value="F:bis(5'-nucleosyl)-tetraphosphatase (asymmetrical) activity"/>
    <property type="evidence" value="ECO:0007669"/>
    <property type="project" value="TreeGrafter"/>
</dbReference>
<dbReference type="RefSeq" id="XP_027617845.1">
    <property type="nucleotide sequence ID" value="XM_027762044.1"/>
</dbReference>
<comment type="similarity">
    <text evidence="2">Belongs to the Nudix hydrolase family.</text>
</comment>
<dbReference type="AlphaFoldDB" id="A0A401GXM0"/>
<dbReference type="Pfam" id="PF00293">
    <property type="entry name" value="NUDIX"/>
    <property type="match status" value="1"/>
</dbReference>
<dbReference type="InterPro" id="IPR015797">
    <property type="entry name" value="NUDIX_hydrolase-like_dom_sf"/>
</dbReference>
<keyword evidence="1 2" id="KW-0378">Hydrolase</keyword>
<evidence type="ECO:0000313" key="5">
    <source>
        <dbReference type="Proteomes" id="UP000287166"/>
    </source>
</evidence>
<dbReference type="PROSITE" id="PS51462">
    <property type="entry name" value="NUDIX"/>
    <property type="match status" value="1"/>
</dbReference>
<dbReference type="GeneID" id="38783849"/>
<dbReference type="GO" id="GO:0006754">
    <property type="term" value="P:ATP biosynthetic process"/>
    <property type="evidence" value="ECO:0007669"/>
    <property type="project" value="TreeGrafter"/>
</dbReference>
<dbReference type="PANTHER" id="PTHR21340">
    <property type="entry name" value="DIADENOSINE 5,5-P1,P4-TETRAPHOSPHATE PYROPHOSPHOHYDROLASE MUTT"/>
    <property type="match status" value="1"/>
</dbReference>
<evidence type="ECO:0000313" key="4">
    <source>
        <dbReference type="EMBL" id="GBE86932.1"/>
    </source>
</evidence>